<protein>
    <submittedName>
        <fullName evidence="4">Transcriptional regulator, TetR family</fullName>
    </submittedName>
</protein>
<dbReference type="InterPro" id="IPR050624">
    <property type="entry name" value="HTH-type_Tx_Regulator"/>
</dbReference>
<keyword evidence="5" id="KW-1185">Reference proteome</keyword>
<dbReference type="RefSeq" id="WP_037591382.1">
    <property type="nucleotide sequence ID" value="NZ_CTRP01000007.1"/>
</dbReference>
<dbReference type="Gene3D" id="1.10.357.10">
    <property type="entry name" value="Tetracycline Repressor, domain 2"/>
    <property type="match status" value="1"/>
</dbReference>
<name>A0A0U1KXV4_9FIRM</name>
<feature type="DNA-binding region" description="H-T-H motif" evidence="2">
    <location>
        <begin position="34"/>
        <end position="53"/>
    </location>
</feature>
<dbReference type="GO" id="GO:0003677">
    <property type="term" value="F:DNA binding"/>
    <property type="evidence" value="ECO:0007669"/>
    <property type="project" value="UniProtKB-UniRule"/>
</dbReference>
<dbReference type="PROSITE" id="PS50977">
    <property type="entry name" value="HTH_TETR_2"/>
    <property type="match status" value="1"/>
</dbReference>
<proteinExistence type="predicted"/>
<dbReference type="InterPro" id="IPR009057">
    <property type="entry name" value="Homeodomain-like_sf"/>
</dbReference>
<dbReference type="PANTHER" id="PTHR43479:SF11">
    <property type="entry name" value="ACREF_ENVCD OPERON REPRESSOR-RELATED"/>
    <property type="match status" value="1"/>
</dbReference>
<evidence type="ECO:0000256" key="2">
    <source>
        <dbReference type="PROSITE-ProRule" id="PRU00335"/>
    </source>
</evidence>
<dbReference type="Pfam" id="PF00440">
    <property type="entry name" value="TetR_N"/>
    <property type="match status" value="1"/>
</dbReference>
<dbReference type="PRINTS" id="PR00455">
    <property type="entry name" value="HTHTETR"/>
</dbReference>
<organism evidence="4 5">
    <name type="scientific">Sporomusa ovata</name>
    <dbReference type="NCBI Taxonomy" id="2378"/>
    <lineage>
        <taxon>Bacteria</taxon>
        <taxon>Bacillati</taxon>
        <taxon>Bacillota</taxon>
        <taxon>Negativicutes</taxon>
        <taxon>Selenomonadales</taxon>
        <taxon>Sporomusaceae</taxon>
        <taxon>Sporomusa</taxon>
    </lineage>
</organism>
<dbReference type="AlphaFoldDB" id="A0A0U1KXV4"/>
<feature type="domain" description="HTH tetR-type" evidence="3">
    <location>
        <begin position="11"/>
        <end position="71"/>
    </location>
</feature>
<evidence type="ECO:0000256" key="1">
    <source>
        <dbReference type="ARBA" id="ARBA00023125"/>
    </source>
</evidence>
<dbReference type="SUPFAM" id="SSF46689">
    <property type="entry name" value="Homeodomain-like"/>
    <property type="match status" value="1"/>
</dbReference>
<dbReference type="PANTHER" id="PTHR43479">
    <property type="entry name" value="ACREF/ENVCD OPERON REPRESSOR-RELATED"/>
    <property type="match status" value="1"/>
</dbReference>
<evidence type="ECO:0000313" key="4">
    <source>
        <dbReference type="EMBL" id="CQR71959.1"/>
    </source>
</evidence>
<gene>
    <name evidence="4" type="ORF">SpAn4DRAFT_5200</name>
</gene>
<accession>A0A0U1KXV4</accession>
<dbReference type="Proteomes" id="UP000049855">
    <property type="component" value="Unassembled WGS sequence"/>
</dbReference>
<evidence type="ECO:0000313" key="5">
    <source>
        <dbReference type="Proteomes" id="UP000049855"/>
    </source>
</evidence>
<dbReference type="EMBL" id="CTRP01000007">
    <property type="protein sequence ID" value="CQR71959.1"/>
    <property type="molecule type" value="Genomic_DNA"/>
</dbReference>
<keyword evidence="1 2" id="KW-0238">DNA-binding</keyword>
<evidence type="ECO:0000259" key="3">
    <source>
        <dbReference type="PROSITE" id="PS50977"/>
    </source>
</evidence>
<sequence>MVDTKRQKQKQLTRKHVIEIAIKQFSETGITMTRTTDIAKAANVAHGTIFVHFPKQEDLLIAVIEEFGDRIVKRLQELIDSNRSLFEVLEAHIAGLAEFESFYTRLIIERRLLPATARDTYIMIQSAISIHIAETAEKEIKQGVIREFPIHLLFNTWLGLIHYYLTNGDLYCCSDSILKKHGHELLRHFIKLISIEQKYKEAEK</sequence>
<reference evidence="5" key="1">
    <citation type="submission" date="2015-03" db="EMBL/GenBank/DDBJ databases">
        <authorList>
            <person name="Nijsse Bart"/>
        </authorList>
    </citation>
    <scope>NUCLEOTIDE SEQUENCE [LARGE SCALE GENOMIC DNA]</scope>
</reference>
<dbReference type="InterPro" id="IPR001647">
    <property type="entry name" value="HTH_TetR"/>
</dbReference>